<sequence>MLKEGLIRIKDEQERKWLSIFYVFSRKRRKDHDRIIEEISRIDKVQIRVRLMLALSEDLFKSKRVFEAIFLLERALSESDLLKDPVKRVYFRTRYFLILDKFTIIEKKDLQRELKDITDILKNTFSTKTNRDFFIGVFNSILSFKGVSEDFKKGLFKAIANRLYDEVSSFIGSKEIIAMNLTLKDKDVHNTLLFLLESSGEIDLKSRAGDFFKTYIVNNSFIKAFDIVLRLPVNERSEAIMIFFNIICSQRLVVSNELKEMVRFYVDSDQSILKRVLFSNKFNSMGVLKR</sequence>
<comment type="caution">
    <text evidence="1">The sequence shown here is derived from an EMBL/GenBank/DDBJ whole genome shotgun (WGS) entry which is preliminary data.</text>
</comment>
<reference evidence="1 2" key="1">
    <citation type="submission" date="2017-11" db="EMBL/GenBank/DDBJ databases">
        <title>Genome-resolved metagenomics identifies genetic mobility, metabolic interactions, and unexpected diversity in perchlorate-reducing communities.</title>
        <authorList>
            <person name="Barnum T.P."/>
            <person name="Figueroa I.A."/>
            <person name="Carlstrom C.I."/>
            <person name="Lucas L.N."/>
            <person name="Engelbrektson A.L."/>
            <person name="Coates J.D."/>
        </authorList>
    </citation>
    <scope>NUCLEOTIDE SEQUENCE [LARGE SCALE GENOMIC DNA]</scope>
    <source>
        <strain evidence="1">BM706</strain>
    </source>
</reference>
<dbReference type="AlphaFoldDB" id="A0A2N5ZGE6"/>
<dbReference type="EMBL" id="PKTG01000083">
    <property type="protein sequence ID" value="PLX17694.1"/>
    <property type="molecule type" value="Genomic_DNA"/>
</dbReference>
<name>A0A2N5ZGE6_MUIH1</name>
<evidence type="ECO:0000313" key="2">
    <source>
        <dbReference type="Proteomes" id="UP000234857"/>
    </source>
</evidence>
<proteinExistence type="predicted"/>
<gene>
    <name evidence="1" type="ORF">C0601_06595</name>
</gene>
<accession>A0A2N5ZGE6</accession>
<organism evidence="1 2">
    <name type="scientific">Muiribacterium halophilum</name>
    <dbReference type="NCBI Taxonomy" id="2053465"/>
    <lineage>
        <taxon>Bacteria</taxon>
        <taxon>Candidatus Muiribacteriota</taxon>
        <taxon>Candidatus Muiribacteriia</taxon>
        <taxon>Candidatus Muiribacteriales</taxon>
        <taxon>Candidatus Muiribacteriaceae</taxon>
        <taxon>Candidatus Muiribacterium</taxon>
    </lineage>
</organism>
<protein>
    <submittedName>
        <fullName evidence="1">Uncharacterized protein</fullName>
    </submittedName>
</protein>
<evidence type="ECO:0000313" key="1">
    <source>
        <dbReference type="EMBL" id="PLX17694.1"/>
    </source>
</evidence>
<dbReference type="Proteomes" id="UP000234857">
    <property type="component" value="Unassembled WGS sequence"/>
</dbReference>